<dbReference type="OrthoDB" id="9875806at2"/>
<evidence type="ECO:0000313" key="2">
    <source>
        <dbReference type="Proteomes" id="UP000248039"/>
    </source>
</evidence>
<accession>A0A2V4NT37</accession>
<dbReference type="EMBL" id="PYBW01000028">
    <property type="protein sequence ID" value="PYC83426.1"/>
    <property type="molecule type" value="Genomic_DNA"/>
</dbReference>
<dbReference type="Proteomes" id="UP000248039">
    <property type="component" value="Unassembled WGS sequence"/>
</dbReference>
<comment type="caution">
    <text evidence="1">The sequence shown here is derived from an EMBL/GenBank/DDBJ whole genome shotgun (WGS) entry which is preliminary data.</text>
</comment>
<sequence>MKPTRQNHPQSGPAIALAQLITEHPQLPMLNWTLHRKGNLRGALHRVTPAAAMEPTARDVLAAWAETLNASPTPPMTFWSSGDDQTLVAQHVLTTWRDVVVEIAIYAPLSEYPELLPAVAA</sequence>
<gene>
    <name evidence="1" type="ORF">C7C46_08805</name>
</gene>
<evidence type="ECO:0000313" key="1">
    <source>
        <dbReference type="EMBL" id="PYC83426.1"/>
    </source>
</evidence>
<organism evidence="1 2">
    <name type="scientific">Streptomyces tateyamensis</name>
    <dbReference type="NCBI Taxonomy" id="565073"/>
    <lineage>
        <taxon>Bacteria</taxon>
        <taxon>Bacillati</taxon>
        <taxon>Actinomycetota</taxon>
        <taxon>Actinomycetes</taxon>
        <taxon>Kitasatosporales</taxon>
        <taxon>Streptomycetaceae</taxon>
        <taxon>Streptomyces</taxon>
    </lineage>
</organism>
<dbReference type="RefSeq" id="WP_110667496.1">
    <property type="nucleotide sequence ID" value="NZ_PYBW01000028.1"/>
</dbReference>
<keyword evidence="2" id="KW-1185">Reference proteome</keyword>
<protein>
    <submittedName>
        <fullName evidence="1">Uncharacterized protein</fullName>
    </submittedName>
</protein>
<proteinExistence type="predicted"/>
<name>A0A2V4NT37_9ACTN</name>
<dbReference type="AlphaFoldDB" id="A0A2V4NT37"/>
<reference evidence="1 2" key="1">
    <citation type="submission" date="2018-03" db="EMBL/GenBank/DDBJ databases">
        <title>Bioinformatic expansion and discovery of thiopeptide antibiotics.</title>
        <authorList>
            <person name="Schwalen C.J."/>
            <person name="Hudson G.A."/>
            <person name="Mitchell D.A."/>
        </authorList>
    </citation>
    <scope>NUCLEOTIDE SEQUENCE [LARGE SCALE GENOMIC DNA]</scope>
    <source>
        <strain evidence="1 2">ATCC 21389</strain>
    </source>
</reference>